<dbReference type="InterPro" id="IPR002631">
    <property type="entry name" value="Plasmid_rep_OBD"/>
</dbReference>
<geneLocation type="plasmid" evidence="4">
    <name>pRGRH0404</name>
</geneLocation>
<organism evidence="4">
    <name type="scientific">uncultured prokaryote</name>
    <dbReference type="NCBI Taxonomy" id="198431"/>
    <lineage>
        <taxon>unclassified sequences</taxon>
        <taxon>environmental samples</taxon>
    </lineage>
</organism>
<feature type="domain" description="Plasmid replication protein origin binding" evidence="2">
    <location>
        <begin position="23"/>
        <end position="144"/>
    </location>
</feature>
<accession>A0A0H5PZA0</accession>
<proteinExistence type="predicted"/>
<dbReference type="Pfam" id="PF21861">
    <property type="entry name" value="RepB_C"/>
    <property type="match status" value="1"/>
</dbReference>
<keyword evidence="4" id="KW-0614">Plasmid</keyword>
<evidence type="ECO:0008006" key="5">
    <source>
        <dbReference type="Google" id="ProtNLM"/>
    </source>
</evidence>
<dbReference type="GO" id="GO:0003677">
    <property type="term" value="F:DNA binding"/>
    <property type="evidence" value="ECO:0007669"/>
    <property type="project" value="InterPro"/>
</dbReference>
<dbReference type="GO" id="GO:0003916">
    <property type="term" value="F:DNA topoisomerase activity"/>
    <property type="evidence" value="ECO:0007669"/>
    <property type="project" value="InterPro"/>
</dbReference>
<dbReference type="EMBL" id="LN853050">
    <property type="protein sequence ID" value="CRY94908.1"/>
    <property type="molecule type" value="Genomic_DNA"/>
</dbReference>
<dbReference type="AlphaFoldDB" id="A0A0H5PZA0"/>
<protein>
    <recommendedName>
        <fullName evidence="5">Plasmid replication protein</fullName>
    </recommendedName>
</protein>
<evidence type="ECO:0000313" key="4">
    <source>
        <dbReference type="EMBL" id="CRY94908.1"/>
    </source>
</evidence>
<dbReference type="GO" id="GO:0006260">
    <property type="term" value="P:DNA replication"/>
    <property type="evidence" value="ECO:0007669"/>
    <property type="project" value="InterPro"/>
</dbReference>
<feature type="compositionally biased region" description="Basic and acidic residues" evidence="1">
    <location>
        <begin position="10"/>
        <end position="20"/>
    </location>
</feature>
<feature type="domain" description="Replication protein RepB C-terminal" evidence="3">
    <location>
        <begin position="156"/>
        <end position="212"/>
    </location>
</feature>
<dbReference type="Pfam" id="PF01719">
    <property type="entry name" value="Rep_OBD"/>
    <property type="match status" value="1"/>
</dbReference>
<dbReference type="Gene3D" id="3.40.1310.30">
    <property type="match status" value="1"/>
</dbReference>
<evidence type="ECO:0000259" key="2">
    <source>
        <dbReference type="Pfam" id="PF01719"/>
    </source>
</evidence>
<reference evidence="4" key="2">
    <citation type="submission" date="2015-07" db="EMBL/GenBank/DDBJ databases">
        <title>Plasmids, circular viruses and viroids from rat gut.</title>
        <authorList>
            <person name="Jorgensen T.J."/>
            <person name="Hansen M.A."/>
            <person name="Xu Z."/>
            <person name="Tabak M.A."/>
            <person name="Sorensen S.J."/>
            <person name="Hansen L.H."/>
        </authorList>
    </citation>
    <scope>NUCLEOTIDE SEQUENCE</scope>
    <source>
        <plasmid evidence="4">pRGRH0404</plasmid>
    </source>
</reference>
<sequence>MAKNRSKAQKAADSRYEAKRAGQRSRNWAVIFYPEDLPDDWQGILSEQHFGWIEGPLHDQDTNADGSPKKPHVHTLLMFGGVKTAEQVGKLLKESFGESETGSIIGVATPQQATDRSSVVRYMAHMDNPEKAQYDPADIVGHNGADPAEILRYSATEKREMVLAMEEFIEQNNITELADFSAAIRYDRPEWHVILSTQMTVYFNAFIRSRRHKAEHGGQAPKVDFTTGEVIEKG</sequence>
<evidence type="ECO:0000256" key="1">
    <source>
        <dbReference type="SAM" id="MobiDB-lite"/>
    </source>
</evidence>
<feature type="region of interest" description="Disordered" evidence="1">
    <location>
        <begin position="1"/>
        <end position="23"/>
    </location>
</feature>
<evidence type="ECO:0000259" key="3">
    <source>
        <dbReference type="Pfam" id="PF21861"/>
    </source>
</evidence>
<reference evidence="4" key="1">
    <citation type="submission" date="2015-06" db="EMBL/GenBank/DDBJ databases">
        <authorList>
            <person name="Joergensen T."/>
        </authorList>
    </citation>
    <scope>NUCLEOTIDE SEQUENCE</scope>
    <source>
        <plasmid evidence="4">pRGRH0404</plasmid>
    </source>
</reference>
<dbReference type="InterPro" id="IPR053923">
    <property type="entry name" value="RepB_C"/>
</dbReference>
<name>A0A0H5PZA0_9ZZZZ</name>